<dbReference type="NCBIfam" id="TIGR01726">
    <property type="entry name" value="HEQRo_perm_3TM"/>
    <property type="match status" value="1"/>
</dbReference>
<dbReference type="Pfam" id="PF00528">
    <property type="entry name" value="BPD_transp_1"/>
    <property type="match status" value="1"/>
</dbReference>
<comment type="caution">
    <text evidence="10">The sequence shown here is derived from an EMBL/GenBank/DDBJ whole genome shotgun (WGS) entry which is preliminary data.</text>
</comment>
<feature type="transmembrane region" description="Helical" evidence="8">
    <location>
        <begin position="20"/>
        <end position="45"/>
    </location>
</feature>
<evidence type="ECO:0000313" key="11">
    <source>
        <dbReference type="Proteomes" id="UP000324143"/>
    </source>
</evidence>
<dbReference type="PANTHER" id="PTHR30614">
    <property type="entry name" value="MEMBRANE COMPONENT OF AMINO ACID ABC TRANSPORTER"/>
    <property type="match status" value="1"/>
</dbReference>
<keyword evidence="11" id="KW-1185">Reference proteome</keyword>
<feature type="transmembrane region" description="Helical" evidence="8">
    <location>
        <begin position="186"/>
        <end position="207"/>
    </location>
</feature>
<dbReference type="GO" id="GO:0006865">
    <property type="term" value="P:amino acid transport"/>
    <property type="evidence" value="ECO:0007669"/>
    <property type="project" value="UniProtKB-KW"/>
</dbReference>
<keyword evidence="5" id="KW-0029">Amino-acid transport</keyword>
<keyword evidence="2 8" id="KW-0813">Transport</keyword>
<dbReference type="GO" id="GO:0022857">
    <property type="term" value="F:transmembrane transporter activity"/>
    <property type="evidence" value="ECO:0007669"/>
    <property type="project" value="InterPro"/>
</dbReference>
<dbReference type="InterPro" id="IPR010065">
    <property type="entry name" value="AA_ABC_transptr_permease_3TM"/>
</dbReference>
<dbReference type="CDD" id="cd06261">
    <property type="entry name" value="TM_PBP2"/>
    <property type="match status" value="1"/>
</dbReference>
<name>A0A5D0MBS9_9BACT</name>
<evidence type="ECO:0000313" key="10">
    <source>
        <dbReference type="EMBL" id="TYB31187.1"/>
    </source>
</evidence>
<accession>A0A5D0MBS9</accession>
<evidence type="ECO:0000256" key="4">
    <source>
        <dbReference type="ARBA" id="ARBA00022692"/>
    </source>
</evidence>
<dbReference type="InterPro" id="IPR000515">
    <property type="entry name" value="MetI-like"/>
</dbReference>
<protein>
    <submittedName>
        <fullName evidence="10">Amino acid ABC transporter permease</fullName>
    </submittedName>
</protein>
<proteinExistence type="inferred from homology"/>
<reference evidence="10" key="1">
    <citation type="submission" date="2019-08" db="EMBL/GenBank/DDBJ databases">
        <title>Genomic characterization of a novel candidate phylum (ARYD3) from a high temperature, high salinity tertiary oil reservoir in north central Oklahoma, USA.</title>
        <authorList>
            <person name="Youssef N.H."/>
            <person name="Yadav A."/>
            <person name="Elshahed M.S."/>
        </authorList>
    </citation>
    <scope>NUCLEOTIDE SEQUENCE [LARGE SCALE GENOMIC DNA]</scope>
    <source>
        <strain evidence="10">ARYD3</strain>
    </source>
</reference>
<evidence type="ECO:0000256" key="1">
    <source>
        <dbReference type="ARBA" id="ARBA00004651"/>
    </source>
</evidence>
<keyword evidence="3" id="KW-1003">Cell membrane</keyword>
<dbReference type="PROSITE" id="PS50928">
    <property type="entry name" value="ABC_TM1"/>
    <property type="match status" value="1"/>
</dbReference>
<evidence type="ECO:0000256" key="5">
    <source>
        <dbReference type="ARBA" id="ARBA00022970"/>
    </source>
</evidence>
<feature type="domain" description="ABC transmembrane type-1" evidence="9">
    <location>
        <begin position="19"/>
        <end position="207"/>
    </location>
</feature>
<gene>
    <name evidence="10" type="ORF">FXF47_05410</name>
</gene>
<keyword evidence="6 8" id="KW-1133">Transmembrane helix</keyword>
<keyword evidence="4 8" id="KW-0812">Transmembrane</keyword>
<keyword evidence="7 8" id="KW-0472">Membrane</keyword>
<evidence type="ECO:0000256" key="3">
    <source>
        <dbReference type="ARBA" id="ARBA00022475"/>
    </source>
</evidence>
<dbReference type="EMBL" id="VSIX01000049">
    <property type="protein sequence ID" value="TYB31187.1"/>
    <property type="molecule type" value="Genomic_DNA"/>
</dbReference>
<dbReference type="Gene3D" id="1.10.3720.10">
    <property type="entry name" value="MetI-like"/>
    <property type="match status" value="1"/>
</dbReference>
<dbReference type="Proteomes" id="UP000324143">
    <property type="component" value="Unassembled WGS sequence"/>
</dbReference>
<dbReference type="PANTHER" id="PTHR30614:SF0">
    <property type="entry name" value="L-CYSTINE TRANSPORT SYSTEM PERMEASE PROTEIN TCYL"/>
    <property type="match status" value="1"/>
</dbReference>
<evidence type="ECO:0000259" key="9">
    <source>
        <dbReference type="PROSITE" id="PS50928"/>
    </source>
</evidence>
<dbReference type="AlphaFoldDB" id="A0A5D0MBS9"/>
<dbReference type="InterPro" id="IPR035906">
    <property type="entry name" value="MetI-like_sf"/>
</dbReference>
<feature type="transmembrane region" description="Helical" evidence="8">
    <location>
        <begin position="57"/>
        <end position="77"/>
    </location>
</feature>
<evidence type="ECO:0000256" key="8">
    <source>
        <dbReference type="RuleBase" id="RU363032"/>
    </source>
</evidence>
<evidence type="ECO:0000256" key="2">
    <source>
        <dbReference type="ARBA" id="ARBA00022448"/>
    </source>
</evidence>
<dbReference type="SUPFAM" id="SSF161098">
    <property type="entry name" value="MetI-like"/>
    <property type="match status" value="1"/>
</dbReference>
<comment type="subcellular location">
    <subcellularLocation>
        <location evidence="1 8">Cell membrane</location>
        <topology evidence="1 8">Multi-pass membrane protein</topology>
    </subcellularLocation>
</comment>
<dbReference type="GO" id="GO:0043190">
    <property type="term" value="C:ATP-binding cassette (ABC) transporter complex"/>
    <property type="evidence" value="ECO:0007669"/>
    <property type="project" value="InterPro"/>
</dbReference>
<dbReference type="InterPro" id="IPR043429">
    <property type="entry name" value="ArtM/GltK/GlnP/TcyL/YhdX-like"/>
</dbReference>
<evidence type="ECO:0000256" key="6">
    <source>
        <dbReference type="ARBA" id="ARBA00022989"/>
    </source>
</evidence>
<comment type="similarity">
    <text evidence="8">Belongs to the binding-protein-dependent transport system permease family.</text>
</comment>
<evidence type="ECO:0000256" key="7">
    <source>
        <dbReference type="ARBA" id="ARBA00023136"/>
    </source>
</evidence>
<sequence>MIESILFVFENMPLLLKGALVAVELTVLSILLGMVVGLLVAILRLYGPKYVKKLMKIYEWVLRGLPILVILFIIYFGFPSLGVNIPAFISAVLGLGLRSSAYQAQIYRGAIQSIGVEQVEAGLSIGMNRAKTMLYVIVPQAIRLSLPGFTNEFTIVLKDSPLAYALGIAELLKQGRNIIVTSFRPFTIYLTCAIIYFLLFHFFYYLFRKIAEVYEVPGYIMSKKS</sequence>
<organism evidence="10 11">
    <name type="scientific">Candidatus Mcinerneyibacterium aminivorans</name>
    <dbReference type="NCBI Taxonomy" id="2703815"/>
    <lineage>
        <taxon>Bacteria</taxon>
        <taxon>Candidatus Macinerneyibacteriota</taxon>
        <taxon>Candidatus Mcinerneyibacteria</taxon>
        <taxon>Candidatus Mcinerneyibacteriales</taxon>
        <taxon>Candidatus Mcinerneyibacteriaceae</taxon>
        <taxon>Candidatus Mcinerneyibacterium</taxon>
    </lineage>
</organism>